<feature type="transmembrane region" description="Helical" evidence="2">
    <location>
        <begin position="250"/>
        <end position="271"/>
    </location>
</feature>
<gene>
    <name evidence="3" type="ORF">A2008_02450</name>
</gene>
<evidence type="ECO:0000313" key="3">
    <source>
        <dbReference type="EMBL" id="OGM05830.1"/>
    </source>
</evidence>
<evidence type="ECO:0000256" key="1">
    <source>
        <dbReference type="SAM" id="MobiDB-lite"/>
    </source>
</evidence>
<dbReference type="Proteomes" id="UP000178735">
    <property type="component" value="Unassembled WGS sequence"/>
</dbReference>
<protein>
    <submittedName>
        <fullName evidence="3">Uncharacterized protein</fullName>
    </submittedName>
</protein>
<evidence type="ECO:0000256" key="2">
    <source>
        <dbReference type="SAM" id="Phobius"/>
    </source>
</evidence>
<proteinExistence type="predicted"/>
<keyword evidence="2" id="KW-0812">Transmembrane</keyword>
<name>A0A1F7WSV9_9BACT</name>
<feature type="transmembrane region" description="Helical" evidence="2">
    <location>
        <begin position="95"/>
        <end position="116"/>
    </location>
</feature>
<comment type="caution">
    <text evidence="3">The sequence shown here is derived from an EMBL/GenBank/DDBJ whole genome shotgun (WGS) entry which is preliminary data.</text>
</comment>
<organism evidence="3 4">
    <name type="scientific">Candidatus Wallbacteria bacterium GWC2_49_35</name>
    <dbReference type="NCBI Taxonomy" id="1817813"/>
    <lineage>
        <taxon>Bacteria</taxon>
        <taxon>Candidatus Walliibacteriota</taxon>
    </lineage>
</organism>
<evidence type="ECO:0000313" key="4">
    <source>
        <dbReference type="Proteomes" id="UP000178735"/>
    </source>
</evidence>
<keyword evidence="2" id="KW-0472">Membrane</keyword>
<dbReference type="EMBL" id="MGFH01000095">
    <property type="protein sequence ID" value="OGM05830.1"/>
    <property type="molecule type" value="Genomic_DNA"/>
</dbReference>
<reference evidence="3 4" key="1">
    <citation type="journal article" date="2016" name="Nat. Commun.">
        <title>Thousands of microbial genomes shed light on interconnected biogeochemical processes in an aquifer system.</title>
        <authorList>
            <person name="Anantharaman K."/>
            <person name="Brown C.T."/>
            <person name="Hug L.A."/>
            <person name="Sharon I."/>
            <person name="Castelle C.J."/>
            <person name="Probst A.J."/>
            <person name="Thomas B.C."/>
            <person name="Singh A."/>
            <person name="Wilkins M.J."/>
            <person name="Karaoz U."/>
            <person name="Brodie E.L."/>
            <person name="Williams K.H."/>
            <person name="Hubbard S.S."/>
            <person name="Banfield J.F."/>
        </authorList>
    </citation>
    <scope>NUCLEOTIDE SEQUENCE [LARGE SCALE GENOMIC DNA]</scope>
</reference>
<keyword evidence="2" id="KW-1133">Transmembrane helix</keyword>
<feature type="transmembrane region" description="Helical" evidence="2">
    <location>
        <begin position="57"/>
        <end position="75"/>
    </location>
</feature>
<accession>A0A1F7WSV9</accession>
<sequence length="275" mass="30312">MNDNKRSAFSKQQRQDPDEIILASPGPDERIYKPGAADTSSLPGKIKVDLSTALESSLLTAVGVAAFIAFFLYILGTFPGKKSPPNPALLKYIPMVIGFMAAALACWFGTDNYYIISVSKRKLLYHFKIFFMVKITPVADFEEINAIGVTGVRHTHKGNVWWTYKICAVKNNGDFIDLSDEAGPKKIDELNRKAKGMAVVAECLFAEGGVHSKLSFAGRKSGLQVIYCEADGQASFADSMKELRQIKLSLTFFVVVIVIITSFCIMMYVLLTPPM</sequence>
<feature type="region of interest" description="Disordered" evidence="1">
    <location>
        <begin position="1"/>
        <end position="27"/>
    </location>
</feature>
<dbReference type="AlphaFoldDB" id="A0A1F7WSV9"/>